<comment type="caution">
    <text evidence="6">The sequence shown here is derived from an EMBL/GenBank/DDBJ whole genome shotgun (WGS) entry which is preliminary data.</text>
</comment>
<keyword evidence="3" id="KW-0804">Transcription</keyword>
<accession>A0ABU3EV14</accession>
<dbReference type="PROSITE" id="PS51755">
    <property type="entry name" value="OMPR_PHOB"/>
    <property type="match status" value="1"/>
</dbReference>
<dbReference type="Proteomes" id="UP001252875">
    <property type="component" value="Unassembled WGS sequence"/>
</dbReference>
<keyword evidence="2 4" id="KW-0238">DNA-binding</keyword>
<dbReference type="Gene3D" id="1.10.10.10">
    <property type="entry name" value="Winged helix-like DNA-binding domain superfamily/Winged helix DNA-binding domain"/>
    <property type="match status" value="1"/>
</dbReference>
<dbReference type="Pfam" id="PF00486">
    <property type="entry name" value="Trans_reg_C"/>
    <property type="match status" value="1"/>
</dbReference>
<protein>
    <submittedName>
        <fullName evidence="6">Helix-turn-helix domain-containing protein</fullName>
    </submittedName>
</protein>
<dbReference type="SUPFAM" id="SSF46894">
    <property type="entry name" value="C-terminal effector domain of the bipartite response regulators"/>
    <property type="match status" value="1"/>
</dbReference>
<dbReference type="InterPro" id="IPR001867">
    <property type="entry name" value="OmpR/PhoB-type_DNA-bd"/>
</dbReference>
<evidence type="ECO:0000259" key="5">
    <source>
        <dbReference type="PROSITE" id="PS51755"/>
    </source>
</evidence>
<evidence type="ECO:0000256" key="3">
    <source>
        <dbReference type="ARBA" id="ARBA00023163"/>
    </source>
</evidence>
<dbReference type="InterPro" id="IPR036388">
    <property type="entry name" value="WH-like_DNA-bd_sf"/>
</dbReference>
<dbReference type="EMBL" id="JARPYI010000001">
    <property type="protein sequence ID" value="MDT2598706.1"/>
    <property type="molecule type" value="Genomic_DNA"/>
</dbReference>
<evidence type="ECO:0000313" key="7">
    <source>
        <dbReference type="Proteomes" id="UP001252875"/>
    </source>
</evidence>
<gene>
    <name evidence="6" type="ORF">P7D85_02910</name>
</gene>
<evidence type="ECO:0000313" key="6">
    <source>
        <dbReference type="EMBL" id="MDT2598706.1"/>
    </source>
</evidence>
<dbReference type="SMART" id="SM00862">
    <property type="entry name" value="Trans_reg_C"/>
    <property type="match status" value="1"/>
</dbReference>
<name>A0ABU3EV14_9ENTE</name>
<evidence type="ECO:0000256" key="1">
    <source>
        <dbReference type="ARBA" id="ARBA00023015"/>
    </source>
</evidence>
<dbReference type="RefSeq" id="WP_311821046.1">
    <property type="nucleotide sequence ID" value="NZ_JARPYF010000001.1"/>
</dbReference>
<proteinExistence type="predicted"/>
<reference evidence="6 7" key="1">
    <citation type="submission" date="2023-03" db="EMBL/GenBank/DDBJ databases">
        <authorList>
            <person name="Shen W."/>
            <person name="Cai J."/>
        </authorList>
    </citation>
    <scope>NUCLEOTIDE SEQUENCE [LARGE SCALE GENOMIC DNA]</scope>
    <source>
        <strain evidence="6 7">D6-4</strain>
    </source>
</reference>
<organism evidence="6 7">
    <name type="scientific">Enterococcus hulanensis</name>
    <dbReference type="NCBI Taxonomy" id="2559929"/>
    <lineage>
        <taxon>Bacteria</taxon>
        <taxon>Bacillati</taxon>
        <taxon>Bacillota</taxon>
        <taxon>Bacilli</taxon>
        <taxon>Lactobacillales</taxon>
        <taxon>Enterococcaceae</taxon>
        <taxon>Enterococcus</taxon>
    </lineage>
</organism>
<keyword evidence="7" id="KW-1185">Reference proteome</keyword>
<evidence type="ECO:0000256" key="2">
    <source>
        <dbReference type="ARBA" id="ARBA00023125"/>
    </source>
</evidence>
<dbReference type="InterPro" id="IPR016032">
    <property type="entry name" value="Sig_transdc_resp-reg_C-effctor"/>
</dbReference>
<sequence length="238" mass="27377">MSQILLLTNNPLNEQAFEERLRQLGHEVFTSRLMINLCLSQNANHDIIRMFDLIILSETLANAEVKELLGTLSTCATPILRKSDERLEETDLDDWKDQGLTEWIESQPTLEDLREKLSCEKVRKEGNIVFLPKAEDKRPLSTFSLSSGEVKLFQVLYQQQKQTIPREEICLRMWNRGKSNSSMSQLSVMVKHLKDKLAGQGIEGPIIETCWGRGYRLHEAVYEQVYLDGVEGKLVKQQ</sequence>
<evidence type="ECO:0000256" key="4">
    <source>
        <dbReference type="PROSITE-ProRule" id="PRU01091"/>
    </source>
</evidence>
<feature type="domain" description="OmpR/PhoB-type" evidence="5">
    <location>
        <begin position="105"/>
        <end position="219"/>
    </location>
</feature>
<feature type="DNA-binding region" description="OmpR/PhoB-type" evidence="4">
    <location>
        <begin position="105"/>
        <end position="219"/>
    </location>
</feature>
<keyword evidence="1" id="KW-0805">Transcription regulation</keyword>